<dbReference type="InterPro" id="IPR018550">
    <property type="entry name" value="Lipid-A_deacylase-rel"/>
</dbReference>
<name>A0ABW5DCT7_9HYPH</name>
<reference evidence="2" key="1">
    <citation type="journal article" date="2019" name="Int. J. Syst. Evol. Microbiol.">
        <title>The Global Catalogue of Microorganisms (GCM) 10K type strain sequencing project: providing services to taxonomists for standard genome sequencing and annotation.</title>
        <authorList>
            <consortium name="The Broad Institute Genomics Platform"/>
            <consortium name="The Broad Institute Genome Sequencing Center for Infectious Disease"/>
            <person name="Wu L."/>
            <person name="Ma J."/>
        </authorList>
    </citation>
    <scope>NUCLEOTIDE SEQUENCE [LARGE SCALE GENOMIC DNA]</scope>
    <source>
        <strain evidence="2">KCTC 23707</strain>
    </source>
</reference>
<dbReference type="EMBL" id="JBHUIR010000017">
    <property type="protein sequence ID" value="MFD2258937.1"/>
    <property type="molecule type" value="Genomic_DNA"/>
</dbReference>
<keyword evidence="2" id="KW-1185">Reference proteome</keyword>
<protein>
    <submittedName>
        <fullName evidence="1">Acyloxyacyl hydrolase</fullName>
    </submittedName>
</protein>
<dbReference type="RefSeq" id="WP_345100209.1">
    <property type="nucleotide sequence ID" value="NZ_BAABGS010000074.1"/>
</dbReference>
<comment type="caution">
    <text evidence="1">The sequence shown here is derived from an EMBL/GenBank/DDBJ whole genome shotgun (WGS) entry which is preliminary data.</text>
</comment>
<dbReference type="GO" id="GO:0016787">
    <property type="term" value="F:hydrolase activity"/>
    <property type="evidence" value="ECO:0007669"/>
    <property type="project" value="UniProtKB-KW"/>
</dbReference>
<dbReference type="Pfam" id="PF09411">
    <property type="entry name" value="PagL"/>
    <property type="match status" value="1"/>
</dbReference>
<evidence type="ECO:0000313" key="2">
    <source>
        <dbReference type="Proteomes" id="UP001597373"/>
    </source>
</evidence>
<proteinExistence type="predicted"/>
<sequence length="191" mass="20446">MTGKSWILGAALFMSGASTVSGEPLWGGDFLRPGIHSGFNEVRIGVMAYDRGPFSTDDFNGAVINGEFVFASPEFLSAIGAPRPYLGFDAAIADDPVHFFYGGLNWDFRLTDRLYVGASLGGAVTTADDLKTPATYKALGCRVLFHLGAAIGYDISDHWTVQGYLDHFSNAGLCDPNNGAEATGVRIGYRF</sequence>
<dbReference type="Proteomes" id="UP001597373">
    <property type="component" value="Unassembled WGS sequence"/>
</dbReference>
<keyword evidence="1" id="KW-0378">Hydrolase</keyword>
<gene>
    <name evidence="1" type="ORF">ACFSMZ_04070</name>
</gene>
<organism evidence="1 2">
    <name type="scientific">Chelativorans composti</name>
    <dbReference type="NCBI Taxonomy" id="768533"/>
    <lineage>
        <taxon>Bacteria</taxon>
        <taxon>Pseudomonadati</taxon>
        <taxon>Pseudomonadota</taxon>
        <taxon>Alphaproteobacteria</taxon>
        <taxon>Hyphomicrobiales</taxon>
        <taxon>Phyllobacteriaceae</taxon>
        <taxon>Chelativorans</taxon>
    </lineage>
</organism>
<accession>A0ABW5DCT7</accession>
<dbReference type="Gene3D" id="2.40.160.20">
    <property type="match status" value="1"/>
</dbReference>
<evidence type="ECO:0000313" key="1">
    <source>
        <dbReference type="EMBL" id="MFD2258937.1"/>
    </source>
</evidence>